<dbReference type="AlphaFoldDB" id="A0AAV1MZ28"/>
<name>A0AAV1MZ28_SCOSC</name>
<evidence type="ECO:0000313" key="1">
    <source>
        <dbReference type="EMBL" id="CAK6952023.1"/>
    </source>
</evidence>
<evidence type="ECO:0000313" key="2">
    <source>
        <dbReference type="Proteomes" id="UP001314229"/>
    </source>
</evidence>
<organism evidence="1 2">
    <name type="scientific">Scomber scombrus</name>
    <name type="common">Atlantic mackerel</name>
    <name type="synonym">Scomber vernalis</name>
    <dbReference type="NCBI Taxonomy" id="13677"/>
    <lineage>
        <taxon>Eukaryota</taxon>
        <taxon>Metazoa</taxon>
        <taxon>Chordata</taxon>
        <taxon>Craniata</taxon>
        <taxon>Vertebrata</taxon>
        <taxon>Euteleostomi</taxon>
        <taxon>Actinopterygii</taxon>
        <taxon>Neopterygii</taxon>
        <taxon>Teleostei</taxon>
        <taxon>Neoteleostei</taxon>
        <taxon>Acanthomorphata</taxon>
        <taxon>Pelagiaria</taxon>
        <taxon>Scombriformes</taxon>
        <taxon>Scombridae</taxon>
        <taxon>Scomber</taxon>
    </lineage>
</organism>
<gene>
    <name evidence="1" type="ORF">FSCOSCO3_A031723</name>
</gene>
<protein>
    <submittedName>
        <fullName evidence="1">Unnamed protein product</fullName>
    </submittedName>
</protein>
<comment type="caution">
    <text evidence="1">The sequence shown here is derived from an EMBL/GenBank/DDBJ whole genome shotgun (WGS) entry which is preliminary data.</text>
</comment>
<keyword evidence="2" id="KW-1185">Reference proteome</keyword>
<sequence>MYNHKDFHELLRDHLSNAASDAAPGLGNKPWESVCGRVNEFRSVFAANTASPSTAVALKSAGPRLESGRLRDNAAD</sequence>
<accession>A0AAV1MZ28</accession>
<dbReference type="EMBL" id="CAWUFR010000008">
    <property type="protein sequence ID" value="CAK6952023.1"/>
    <property type="molecule type" value="Genomic_DNA"/>
</dbReference>
<reference evidence="1 2" key="1">
    <citation type="submission" date="2024-01" db="EMBL/GenBank/DDBJ databases">
        <authorList>
            <person name="Alioto T."/>
            <person name="Alioto T."/>
            <person name="Gomez Garrido J."/>
        </authorList>
    </citation>
    <scope>NUCLEOTIDE SEQUENCE [LARGE SCALE GENOMIC DNA]</scope>
</reference>
<proteinExistence type="predicted"/>
<dbReference type="Proteomes" id="UP001314229">
    <property type="component" value="Unassembled WGS sequence"/>
</dbReference>